<evidence type="ECO:0000256" key="1">
    <source>
        <dbReference type="SAM" id="MobiDB-lite"/>
    </source>
</evidence>
<dbReference type="RefSeq" id="XP_062642363.1">
    <property type="nucleotide sequence ID" value="XM_062796752.1"/>
</dbReference>
<dbReference type="GO" id="GO:0004672">
    <property type="term" value="F:protein kinase activity"/>
    <property type="evidence" value="ECO:0007669"/>
    <property type="project" value="InterPro"/>
</dbReference>
<dbReference type="SMART" id="SM00220">
    <property type="entry name" value="S_TKc"/>
    <property type="match status" value="1"/>
</dbReference>
<dbReference type="GO" id="GO:0005524">
    <property type="term" value="F:ATP binding"/>
    <property type="evidence" value="ECO:0007669"/>
    <property type="project" value="InterPro"/>
</dbReference>
<evidence type="ECO:0000259" key="2">
    <source>
        <dbReference type="PROSITE" id="PS50011"/>
    </source>
</evidence>
<gene>
    <name evidence="3" type="ORF">N657DRAFT_685138</name>
</gene>
<dbReference type="AlphaFoldDB" id="A0AAN6TQ36"/>
<dbReference type="Gene3D" id="1.10.510.10">
    <property type="entry name" value="Transferase(Phosphotransferase) domain 1"/>
    <property type="match status" value="1"/>
</dbReference>
<sequence>MAPIDGVAYGLLFQDPGHDSLFVRRLSSGQSCATQLVHSYTTDGLLVRKTLRHSDRAVGGTDRAVQEFDRDIRMARLVLDCAAAVGHPLRVPRLLSASSTPGGGIVSHWDFCNGGTLRAFLDRCAQGPAVLPPGLALHLVLQILETLDFMYTGMKSSGLVYHRDLHSRNIMLHFPSGSPIPDVYLIDFGRAVQVRSGTGPEDDPFTWWDIGCVLGIIRQDLAALTRPRTHRSTGHMARHFNKKRPSDSKHDKHPLRAAYHMLDDLHHAFANNIEAAIKDQGRRRREAKKSRLPIPPEPVAMPPPPSLKPVLSFLRRAVKKHFPRHPGAPDAAFNDEFRELVLIPARERAEAVNGMLPRLCHGVGNLLRTPENDEVKGPWDVAEIDGSDPGFAIVNVLPGLVGAYSRLSTLDVHVEDEDSDEDSEEENQIW</sequence>
<name>A0AAN6TQ36_9PEZI</name>
<reference evidence="3" key="2">
    <citation type="submission" date="2023-05" db="EMBL/GenBank/DDBJ databases">
        <authorList>
            <consortium name="Lawrence Berkeley National Laboratory"/>
            <person name="Steindorff A."/>
            <person name="Hensen N."/>
            <person name="Bonometti L."/>
            <person name="Westerberg I."/>
            <person name="Brannstrom I.O."/>
            <person name="Guillou S."/>
            <person name="Cros-Aarteil S."/>
            <person name="Calhoun S."/>
            <person name="Haridas S."/>
            <person name="Kuo A."/>
            <person name="Mondo S."/>
            <person name="Pangilinan J."/>
            <person name="Riley R."/>
            <person name="Labutti K."/>
            <person name="Andreopoulos B."/>
            <person name="Lipzen A."/>
            <person name="Chen C."/>
            <person name="Yanf M."/>
            <person name="Daum C."/>
            <person name="Ng V."/>
            <person name="Clum A."/>
            <person name="Ohm R."/>
            <person name="Martin F."/>
            <person name="Silar P."/>
            <person name="Natvig D."/>
            <person name="Lalanne C."/>
            <person name="Gautier V."/>
            <person name="Ament-Velasquez S.L."/>
            <person name="Kruys A."/>
            <person name="Hutchinson M.I."/>
            <person name="Powell A.J."/>
            <person name="Barry K."/>
            <person name="Miller A.N."/>
            <person name="Grigoriev I.V."/>
            <person name="Debuchy R."/>
            <person name="Gladieux P."/>
            <person name="Thoren M.H."/>
            <person name="Johannesson H."/>
        </authorList>
    </citation>
    <scope>NUCLEOTIDE SEQUENCE</scope>
    <source>
        <strain evidence="3">CBS 731.68</strain>
    </source>
</reference>
<accession>A0AAN6TQ36</accession>
<dbReference type="SUPFAM" id="SSF56112">
    <property type="entry name" value="Protein kinase-like (PK-like)"/>
    <property type="match status" value="1"/>
</dbReference>
<dbReference type="InterPro" id="IPR000719">
    <property type="entry name" value="Prot_kinase_dom"/>
</dbReference>
<dbReference type="InterPro" id="IPR011009">
    <property type="entry name" value="Kinase-like_dom_sf"/>
</dbReference>
<feature type="compositionally biased region" description="Basic residues" evidence="1">
    <location>
        <begin position="227"/>
        <end position="243"/>
    </location>
</feature>
<feature type="domain" description="Protein kinase" evidence="2">
    <location>
        <begin position="20"/>
        <end position="338"/>
    </location>
</feature>
<reference evidence="3" key="1">
    <citation type="journal article" date="2023" name="Mol. Phylogenet. Evol.">
        <title>Genome-scale phylogeny and comparative genomics of the fungal order Sordariales.</title>
        <authorList>
            <person name="Hensen N."/>
            <person name="Bonometti L."/>
            <person name="Westerberg I."/>
            <person name="Brannstrom I.O."/>
            <person name="Guillou S."/>
            <person name="Cros-Aarteil S."/>
            <person name="Calhoun S."/>
            <person name="Haridas S."/>
            <person name="Kuo A."/>
            <person name="Mondo S."/>
            <person name="Pangilinan J."/>
            <person name="Riley R."/>
            <person name="LaButti K."/>
            <person name="Andreopoulos B."/>
            <person name="Lipzen A."/>
            <person name="Chen C."/>
            <person name="Yan M."/>
            <person name="Daum C."/>
            <person name="Ng V."/>
            <person name="Clum A."/>
            <person name="Steindorff A."/>
            <person name="Ohm R.A."/>
            <person name="Martin F."/>
            <person name="Silar P."/>
            <person name="Natvig D.O."/>
            <person name="Lalanne C."/>
            <person name="Gautier V."/>
            <person name="Ament-Velasquez S.L."/>
            <person name="Kruys A."/>
            <person name="Hutchinson M.I."/>
            <person name="Powell A.J."/>
            <person name="Barry K."/>
            <person name="Miller A.N."/>
            <person name="Grigoriev I.V."/>
            <person name="Debuchy R."/>
            <person name="Gladieux P."/>
            <person name="Hiltunen Thoren M."/>
            <person name="Johannesson H."/>
        </authorList>
    </citation>
    <scope>NUCLEOTIDE SEQUENCE</scope>
    <source>
        <strain evidence="3">CBS 731.68</strain>
    </source>
</reference>
<comment type="caution">
    <text evidence="3">The sequence shown here is derived from an EMBL/GenBank/DDBJ whole genome shotgun (WGS) entry which is preliminary data.</text>
</comment>
<proteinExistence type="predicted"/>
<feature type="compositionally biased region" description="Pro residues" evidence="1">
    <location>
        <begin position="293"/>
        <end position="305"/>
    </location>
</feature>
<keyword evidence="4" id="KW-1185">Reference proteome</keyword>
<dbReference type="Proteomes" id="UP001302602">
    <property type="component" value="Unassembled WGS sequence"/>
</dbReference>
<evidence type="ECO:0000313" key="3">
    <source>
        <dbReference type="EMBL" id="KAK4118590.1"/>
    </source>
</evidence>
<feature type="region of interest" description="Disordered" evidence="1">
    <location>
        <begin position="279"/>
        <end position="305"/>
    </location>
</feature>
<evidence type="ECO:0000313" key="4">
    <source>
        <dbReference type="Proteomes" id="UP001302602"/>
    </source>
</evidence>
<protein>
    <recommendedName>
        <fullName evidence="2">Protein kinase domain-containing protein</fullName>
    </recommendedName>
</protein>
<feature type="region of interest" description="Disordered" evidence="1">
    <location>
        <begin position="227"/>
        <end position="251"/>
    </location>
</feature>
<dbReference type="EMBL" id="MU853264">
    <property type="protein sequence ID" value="KAK4118590.1"/>
    <property type="molecule type" value="Genomic_DNA"/>
</dbReference>
<feature type="compositionally biased region" description="Basic residues" evidence="1">
    <location>
        <begin position="281"/>
        <end position="291"/>
    </location>
</feature>
<dbReference type="GeneID" id="87833520"/>
<dbReference type="PROSITE" id="PS50011">
    <property type="entry name" value="PROTEIN_KINASE_DOM"/>
    <property type="match status" value="1"/>
</dbReference>
<organism evidence="3 4">
    <name type="scientific">Parathielavia appendiculata</name>
    <dbReference type="NCBI Taxonomy" id="2587402"/>
    <lineage>
        <taxon>Eukaryota</taxon>
        <taxon>Fungi</taxon>
        <taxon>Dikarya</taxon>
        <taxon>Ascomycota</taxon>
        <taxon>Pezizomycotina</taxon>
        <taxon>Sordariomycetes</taxon>
        <taxon>Sordariomycetidae</taxon>
        <taxon>Sordariales</taxon>
        <taxon>Chaetomiaceae</taxon>
        <taxon>Parathielavia</taxon>
    </lineage>
</organism>